<keyword evidence="7" id="KW-0472">Membrane</keyword>
<dbReference type="OrthoDB" id="9041at10239"/>
<name>A0A1Z1NEH8_9GAMA</name>
<evidence type="ECO:0000256" key="1">
    <source>
        <dbReference type="ARBA" id="ARBA00022553"/>
    </source>
</evidence>
<evidence type="ECO:0000256" key="6">
    <source>
        <dbReference type="ARBA" id="ARBA00022870"/>
    </source>
</evidence>
<sequence length="317" mass="35452">MGYTASPKPPGLKNDKMSQCSYKRLSRAIQTPTIKKKTTSKLSSIISHQTRKKAGHRALSDFDFFTGISKNNELGKDFLREMDTPICTSNTIFLPLGLDRLSSGRCIVLSPFGHLSILGCYCEHCAKPYDNPSHDYSLSPCQPYARPINPYSSETEDLCSLSLTFFNNADKVIQNKTFYLSLLSHSMDRVRNSFNQPGLLYTFIVLRTFCPDSFPVFVENGNKCLTMFVVFKARLLHISEECLRLLSSNLQAYSVSIDCSQKAYIVKVSPVLPEEKTVILAEDSICEAVASLDYSDELKQEFKHSTGIVSNLCKGGL</sequence>
<keyword evidence="5" id="KW-0862">Zinc</keyword>
<evidence type="ECO:0000256" key="3">
    <source>
        <dbReference type="ARBA" id="ARBA00022723"/>
    </source>
</evidence>
<dbReference type="RefSeq" id="YP_009388570.1">
    <property type="nucleotide sequence ID" value="NC_035117.1"/>
</dbReference>
<keyword evidence="1" id="KW-0597">Phosphoprotein</keyword>
<evidence type="ECO:0000313" key="8">
    <source>
        <dbReference type="EMBL" id="ARW78132.1"/>
    </source>
</evidence>
<accession>A0A1Z1NEH8</accession>
<keyword evidence="6" id="KW-1043">Host membrane</keyword>
<evidence type="ECO:0000256" key="4">
    <source>
        <dbReference type="ARBA" id="ARBA00022771"/>
    </source>
</evidence>
<dbReference type="GO" id="GO:0008270">
    <property type="term" value="F:zinc ion binding"/>
    <property type="evidence" value="ECO:0007669"/>
    <property type="project" value="UniProtKB-KW"/>
</dbReference>
<evidence type="ECO:0000256" key="7">
    <source>
        <dbReference type="ARBA" id="ARBA00023136"/>
    </source>
</evidence>
<keyword evidence="4" id="KW-0863">Zinc-finger</keyword>
<keyword evidence="9" id="KW-1185">Reference proteome</keyword>
<proteinExistence type="inferred from homology"/>
<keyword evidence="2" id="KW-1048">Host nucleus</keyword>
<dbReference type="HAMAP" id="MF_04023">
    <property type="entry name" value="HSV_NEC1"/>
    <property type="match status" value="1"/>
</dbReference>
<dbReference type="GeneID" id="33194282"/>
<reference evidence="8" key="1">
    <citation type="submission" date="2017-04" db="EMBL/GenBank/DDBJ databases">
        <title>Genome sequence of delphinid gammaherpesvirus 1 from an Atlantic bottlenose dolphin (Tursiops truncatus).</title>
        <authorList>
            <person name="Davison A.J."/>
            <person name="Subramaniam K."/>
            <person name="Kerr K."/>
            <person name="Jacob J.J."/>
            <person name="Landrau-Giovannetti N."/>
            <person name="Waltzek T.B."/>
        </authorList>
    </citation>
    <scope>NUCLEOTIDE SEQUENCE [LARGE SCALE GENOMIC DNA]</scope>
    <source>
        <strain evidence="8">Sarasota</strain>
    </source>
</reference>
<evidence type="ECO:0000256" key="2">
    <source>
        <dbReference type="ARBA" id="ARBA00022562"/>
    </source>
</evidence>
<dbReference type="EMBL" id="KY965444">
    <property type="protein sequence ID" value="ARW78132.1"/>
    <property type="molecule type" value="Genomic_DNA"/>
</dbReference>
<dbReference type="Pfam" id="PF02718">
    <property type="entry name" value="Herpes_UL31"/>
    <property type="match status" value="1"/>
</dbReference>
<protein>
    <submittedName>
        <fullName evidence="8">Nuclear egress lamina protein</fullName>
    </submittedName>
</protein>
<evidence type="ECO:0000313" key="9">
    <source>
        <dbReference type="Proteomes" id="UP000214863"/>
    </source>
</evidence>
<dbReference type="Proteomes" id="UP000214863">
    <property type="component" value="Segment"/>
</dbReference>
<evidence type="ECO:0000256" key="5">
    <source>
        <dbReference type="ARBA" id="ARBA00022833"/>
    </source>
</evidence>
<dbReference type="InterPro" id="IPR021152">
    <property type="entry name" value="Herpes_UL31"/>
</dbReference>
<dbReference type="GO" id="GO:0046765">
    <property type="term" value="P:viral budding from nuclear membrane"/>
    <property type="evidence" value="ECO:0007669"/>
    <property type="project" value="InterPro"/>
</dbReference>
<keyword evidence="3" id="KW-0479">Metal-binding</keyword>
<organism evidence="8">
    <name type="scientific">Common bottlenose dolphin gammaherpesvirus 1 strain Sarasota</name>
    <dbReference type="NCBI Taxonomy" id="2022783"/>
    <lineage>
        <taxon>Viruses</taxon>
        <taxon>Duplodnaviria</taxon>
        <taxon>Heunggongvirae</taxon>
        <taxon>Peploviricota</taxon>
        <taxon>Herviviricetes</taxon>
        <taxon>Herpesvirales</taxon>
        <taxon>Orthoherpesviridae</taxon>
        <taxon>Gammaherpesvirinae</taxon>
        <taxon>Bossavirus</taxon>
        <taxon>Bossavirus delphinidgamma1</taxon>
        <taxon>Delphinid gammaherpesvirus 1</taxon>
    </lineage>
</organism>
<dbReference type="KEGG" id="vg:33194282"/>
<gene>
    <name evidence="8" type="primary">ORF69</name>
</gene>